<evidence type="ECO:0000313" key="2">
    <source>
        <dbReference type="Proteomes" id="UP000800038"/>
    </source>
</evidence>
<feature type="non-terminal residue" evidence="1">
    <location>
        <position position="1"/>
    </location>
</feature>
<feature type="non-terminal residue" evidence="1">
    <location>
        <position position="56"/>
    </location>
</feature>
<dbReference type="EMBL" id="ML976179">
    <property type="protein sequence ID" value="KAF1936618.1"/>
    <property type="molecule type" value="Genomic_DNA"/>
</dbReference>
<reference evidence="1" key="1">
    <citation type="journal article" date="2020" name="Stud. Mycol.">
        <title>101 Dothideomycetes genomes: a test case for predicting lifestyles and emergence of pathogens.</title>
        <authorList>
            <person name="Haridas S."/>
            <person name="Albert R."/>
            <person name="Binder M."/>
            <person name="Bloem J."/>
            <person name="Labutti K."/>
            <person name="Salamov A."/>
            <person name="Andreopoulos B."/>
            <person name="Baker S."/>
            <person name="Barry K."/>
            <person name="Bills G."/>
            <person name="Bluhm B."/>
            <person name="Cannon C."/>
            <person name="Castanera R."/>
            <person name="Culley D."/>
            <person name="Daum C."/>
            <person name="Ezra D."/>
            <person name="Gonzalez J."/>
            <person name="Henrissat B."/>
            <person name="Kuo A."/>
            <person name="Liang C."/>
            <person name="Lipzen A."/>
            <person name="Lutzoni F."/>
            <person name="Magnuson J."/>
            <person name="Mondo S."/>
            <person name="Nolan M."/>
            <person name="Ohm R."/>
            <person name="Pangilinan J."/>
            <person name="Park H.-J."/>
            <person name="Ramirez L."/>
            <person name="Alfaro M."/>
            <person name="Sun H."/>
            <person name="Tritt A."/>
            <person name="Yoshinaga Y."/>
            <person name="Zwiers L.-H."/>
            <person name="Turgeon B."/>
            <person name="Goodwin S."/>
            <person name="Spatafora J."/>
            <person name="Crous P."/>
            <person name="Grigoriev I."/>
        </authorList>
    </citation>
    <scope>NUCLEOTIDE SEQUENCE</scope>
    <source>
        <strain evidence="1">CBS 161.51</strain>
    </source>
</reference>
<dbReference type="OrthoDB" id="3694450at2759"/>
<proteinExistence type="predicted"/>
<sequence>YEVDRKWYPASNLKNSPFKLLEFHRADSIHPRPPKRLDVWVKCFQEDRNADNHSDD</sequence>
<name>A0A6A5SAW0_9PLEO</name>
<accession>A0A6A5SAW0</accession>
<dbReference type="AlphaFoldDB" id="A0A6A5SAW0"/>
<keyword evidence="2" id="KW-1185">Reference proteome</keyword>
<organism evidence="1 2">
    <name type="scientific">Clathrospora elynae</name>
    <dbReference type="NCBI Taxonomy" id="706981"/>
    <lineage>
        <taxon>Eukaryota</taxon>
        <taxon>Fungi</taxon>
        <taxon>Dikarya</taxon>
        <taxon>Ascomycota</taxon>
        <taxon>Pezizomycotina</taxon>
        <taxon>Dothideomycetes</taxon>
        <taxon>Pleosporomycetidae</taxon>
        <taxon>Pleosporales</taxon>
        <taxon>Diademaceae</taxon>
        <taxon>Clathrospora</taxon>
    </lineage>
</organism>
<evidence type="ECO:0008006" key="3">
    <source>
        <dbReference type="Google" id="ProtNLM"/>
    </source>
</evidence>
<gene>
    <name evidence="1" type="ORF">EJ02DRAFT_301211</name>
</gene>
<dbReference type="Proteomes" id="UP000800038">
    <property type="component" value="Unassembled WGS sequence"/>
</dbReference>
<protein>
    <recommendedName>
        <fullName evidence="3">Chromo domain-containing protein</fullName>
    </recommendedName>
</protein>
<evidence type="ECO:0000313" key="1">
    <source>
        <dbReference type="EMBL" id="KAF1936618.1"/>
    </source>
</evidence>